<keyword evidence="9" id="KW-1185">Reference proteome</keyword>
<dbReference type="Pfam" id="PF02319">
    <property type="entry name" value="WHD_E2F_TDP"/>
    <property type="match status" value="1"/>
</dbReference>
<dbReference type="InterPro" id="IPR036390">
    <property type="entry name" value="WH_DNA-bd_sf"/>
</dbReference>
<keyword evidence="4 5" id="KW-0804">Transcription</keyword>
<reference evidence="8 9" key="1">
    <citation type="submission" date="2013-05" db="EMBL/GenBank/DDBJ databases">
        <title>Draft genome of the parasitic nematode Anyclostoma ceylanicum.</title>
        <authorList>
            <person name="Mitreva M."/>
        </authorList>
    </citation>
    <scope>NUCLEOTIDE SEQUENCE [LARGE SCALE GENOMIC DNA]</scope>
</reference>
<dbReference type="InterPro" id="IPR032198">
    <property type="entry name" value="E2F_CC-MB"/>
</dbReference>
<feature type="region of interest" description="Disordered" evidence="6">
    <location>
        <begin position="302"/>
        <end position="334"/>
    </location>
</feature>
<dbReference type="InterPro" id="IPR036388">
    <property type="entry name" value="WH-like_DNA-bd_sf"/>
</dbReference>
<evidence type="ECO:0000256" key="1">
    <source>
        <dbReference type="ARBA" id="ARBA00010940"/>
    </source>
</evidence>
<evidence type="ECO:0000256" key="3">
    <source>
        <dbReference type="ARBA" id="ARBA00023125"/>
    </source>
</evidence>
<dbReference type="InterPro" id="IPR003316">
    <property type="entry name" value="E2F_WHTH_DNA-bd_dom"/>
</dbReference>
<proteinExistence type="inferred from homology"/>
<dbReference type="Proteomes" id="UP000054495">
    <property type="component" value="Unassembled WGS sequence"/>
</dbReference>
<dbReference type="InterPro" id="IPR037241">
    <property type="entry name" value="E2F-DP_heterodim"/>
</dbReference>
<dbReference type="SUPFAM" id="SSF144074">
    <property type="entry name" value="E2F-DP heterodimerization region"/>
    <property type="match status" value="1"/>
</dbReference>
<evidence type="ECO:0000313" key="8">
    <source>
        <dbReference type="EMBL" id="EPB75098.1"/>
    </source>
</evidence>
<evidence type="ECO:0000256" key="6">
    <source>
        <dbReference type="SAM" id="MobiDB-lite"/>
    </source>
</evidence>
<dbReference type="Gene3D" id="1.10.10.10">
    <property type="entry name" value="Winged helix-like DNA-binding domain superfamily/Winged helix DNA-binding domain"/>
    <property type="match status" value="1"/>
</dbReference>
<evidence type="ECO:0000259" key="7">
    <source>
        <dbReference type="SMART" id="SM01372"/>
    </source>
</evidence>
<keyword evidence="2 5" id="KW-0805">Transcription regulation</keyword>
<dbReference type="PANTHER" id="PTHR12081:SF18">
    <property type="entry name" value="TRANSCRIPTION FACTOR E2F2-RELATED"/>
    <property type="match status" value="1"/>
</dbReference>
<dbReference type="PANTHER" id="PTHR12081">
    <property type="entry name" value="TRANSCRIPTION FACTOR E2F"/>
    <property type="match status" value="1"/>
</dbReference>
<name>A0A0D6LV88_9BILA</name>
<evidence type="ECO:0000256" key="4">
    <source>
        <dbReference type="ARBA" id="ARBA00023163"/>
    </source>
</evidence>
<dbReference type="SMART" id="SM01372">
    <property type="entry name" value="E2F_TDP"/>
    <property type="match status" value="1"/>
</dbReference>
<dbReference type="GO" id="GO:0046983">
    <property type="term" value="F:protein dimerization activity"/>
    <property type="evidence" value="ECO:0007669"/>
    <property type="project" value="InterPro"/>
</dbReference>
<organism evidence="8 9">
    <name type="scientific">Ancylostoma ceylanicum</name>
    <dbReference type="NCBI Taxonomy" id="53326"/>
    <lineage>
        <taxon>Eukaryota</taxon>
        <taxon>Metazoa</taxon>
        <taxon>Ecdysozoa</taxon>
        <taxon>Nematoda</taxon>
        <taxon>Chromadorea</taxon>
        <taxon>Rhabditida</taxon>
        <taxon>Rhabditina</taxon>
        <taxon>Rhabditomorpha</taxon>
        <taxon>Strongyloidea</taxon>
        <taxon>Ancylostomatidae</taxon>
        <taxon>Ancylostomatinae</taxon>
        <taxon>Ancylostoma</taxon>
    </lineage>
</organism>
<dbReference type="GO" id="GO:0000978">
    <property type="term" value="F:RNA polymerase II cis-regulatory region sequence-specific DNA binding"/>
    <property type="evidence" value="ECO:0007669"/>
    <property type="project" value="InterPro"/>
</dbReference>
<protein>
    <submittedName>
        <fullName evidence="8">Transcription factor E2F/dimerization partner</fullName>
    </submittedName>
</protein>
<dbReference type="InterPro" id="IPR015633">
    <property type="entry name" value="E2F"/>
</dbReference>
<dbReference type="FunFam" id="1.10.10.10:FF:000008">
    <property type="entry name" value="E2F transcription factor 1"/>
    <property type="match status" value="1"/>
</dbReference>
<comment type="similarity">
    <text evidence="1 5">Belongs to the E2F/DP family.</text>
</comment>
<keyword evidence="5" id="KW-0539">Nucleus</keyword>
<gene>
    <name evidence="8" type="ORF">ANCCEY_05821</name>
</gene>
<evidence type="ECO:0000313" key="9">
    <source>
        <dbReference type="Proteomes" id="UP000054495"/>
    </source>
</evidence>
<sequence length="382" mass="42658">MNLLASGDHVVVNSANRRDGSVVDKFAGHQTKPTTSSDNGSVIMGEALEEVEIEMGGEYEEVDDGIDQPQMGTRADKSLGLLTQRFIRLLECSEGGICDLNQAAEALSVRQKRRIYDITNVLEGIGLIEKKSKNVIQWKAGDLLKADEKDDDPIVISHLEHLKVELAQLREEESAYDEHIKWLQQSMRNVCESSKNQRCAYISQSDLHKVFPLSNTFAVQAPPGTNVEVLPPRFGGVIDTRYVLRLSSSCGPIAAVFASKEETRPRVYRAVVDPTRYHTVDQDMYSSVDDPASVIEEEVDDTMSSSRRRRVEEVKGVSGSTRSYRVNPASHGGDSYDKATGCAIVPLQPPPNHEDYQFRFLGKSKLENQLWVTRYVFAFSMK</sequence>
<dbReference type="GO" id="GO:0090575">
    <property type="term" value="C:RNA polymerase II transcription regulator complex"/>
    <property type="evidence" value="ECO:0007669"/>
    <property type="project" value="TreeGrafter"/>
</dbReference>
<comment type="subcellular location">
    <subcellularLocation>
        <location evidence="5">Nucleus</location>
    </subcellularLocation>
</comment>
<evidence type="ECO:0000256" key="5">
    <source>
        <dbReference type="RuleBase" id="RU003796"/>
    </source>
</evidence>
<dbReference type="GO" id="GO:0000981">
    <property type="term" value="F:DNA-binding transcription factor activity, RNA polymerase II-specific"/>
    <property type="evidence" value="ECO:0007669"/>
    <property type="project" value="TreeGrafter"/>
</dbReference>
<dbReference type="SUPFAM" id="SSF46785">
    <property type="entry name" value="Winged helix' DNA-binding domain"/>
    <property type="match status" value="1"/>
</dbReference>
<accession>A0A0D6LV88</accession>
<dbReference type="Gene3D" id="6.10.250.540">
    <property type="match status" value="1"/>
</dbReference>
<keyword evidence="3 5" id="KW-0238">DNA-binding</keyword>
<evidence type="ECO:0000256" key="2">
    <source>
        <dbReference type="ARBA" id="ARBA00023015"/>
    </source>
</evidence>
<dbReference type="Pfam" id="PF16421">
    <property type="entry name" value="E2F_CC-MB"/>
    <property type="match status" value="1"/>
</dbReference>
<dbReference type="AlphaFoldDB" id="A0A0D6LV88"/>
<feature type="domain" description="E2F/DP family winged-helix DNA-binding" evidence="7">
    <location>
        <begin position="74"/>
        <end position="140"/>
    </location>
</feature>
<dbReference type="EMBL" id="KE124915">
    <property type="protein sequence ID" value="EPB75098.1"/>
    <property type="molecule type" value="Genomic_DNA"/>
</dbReference>